<name>A0A1I8FIP7_9PLAT</name>
<dbReference type="Proteomes" id="UP000095280">
    <property type="component" value="Unplaced"/>
</dbReference>
<sequence>FGSSAVAAAESSGTVNSLRVWALIGAGPSAAAEGHAVWRASSIFSRAETLDANYKQCTSMDDEELRYGMRCRYLRDELVELPPGGVIRTLVRNDGLKHRNVTCAFIVRSDGDPGETLQPDGVGGASFSGILVVRCFGVCCDCTLTVRLRLSVAVGDTTVCSRPWMEGVEITDEESAIRFAGILRLGDFETGATSAQLVEVRLQFDIKAAAPSFLQVPRVPTFQWTLLNDEEKQMVEVNCSDGALCAERSLLMRESSLWKSRLSNSDSNSVDCSEFSQSDMKVFLFYLQTQLFFDLARFDTFNSMAQIAVRYSVSGVVKRCAMFVNDCVLLAEAGNRQSAGATSAATEATAPSGGSQQSVSSKVRWTPDDLVAIWRTTVSYLGEDGLGKALMRLISQSSYSEIVNLSSFQQLDALTKSQFYHQFLLCKESSRGMATGGAPAAAPIS</sequence>
<keyword evidence="2" id="KW-1185">Reference proteome</keyword>
<proteinExistence type="predicted"/>
<dbReference type="AlphaFoldDB" id="A0A1I8FIP7"/>
<accession>A0A1I8FIP7</accession>
<feature type="region of interest" description="Disordered" evidence="1">
    <location>
        <begin position="342"/>
        <end position="361"/>
    </location>
</feature>
<organism evidence="2 3">
    <name type="scientific">Macrostomum lignano</name>
    <dbReference type="NCBI Taxonomy" id="282301"/>
    <lineage>
        <taxon>Eukaryota</taxon>
        <taxon>Metazoa</taxon>
        <taxon>Spiralia</taxon>
        <taxon>Lophotrochozoa</taxon>
        <taxon>Platyhelminthes</taxon>
        <taxon>Rhabditophora</taxon>
        <taxon>Macrostomorpha</taxon>
        <taxon>Macrostomida</taxon>
        <taxon>Macrostomidae</taxon>
        <taxon>Macrostomum</taxon>
    </lineage>
</organism>
<evidence type="ECO:0000313" key="3">
    <source>
        <dbReference type="WBParaSite" id="maker-unitig_362-snap-gene-0.3-mRNA-1"/>
    </source>
</evidence>
<evidence type="ECO:0000256" key="1">
    <source>
        <dbReference type="SAM" id="MobiDB-lite"/>
    </source>
</evidence>
<reference evidence="3" key="1">
    <citation type="submission" date="2016-11" db="UniProtKB">
        <authorList>
            <consortium name="WormBaseParasite"/>
        </authorList>
    </citation>
    <scope>IDENTIFICATION</scope>
</reference>
<protein>
    <submittedName>
        <fullName evidence="3">Ig-like domain-containing protein</fullName>
    </submittedName>
</protein>
<evidence type="ECO:0000313" key="2">
    <source>
        <dbReference type="Proteomes" id="UP000095280"/>
    </source>
</evidence>
<dbReference type="WBParaSite" id="maker-unitig_362-snap-gene-0.3-mRNA-1">
    <property type="protein sequence ID" value="maker-unitig_362-snap-gene-0.3-mRNA-1"/>
    <property type="gene ID" value="maker-unitig_362-snap-gene-0.3"/>
</dbReference>